<accession>A0AAV1X6P0</accession>
<protein>
    <submittedName>
        <fullName evidence="1">Uncharacterized protein</fullName>
    </submittedName>
</protein>
<organism evidence="1 2">
    <name type="scientific">Lupinus luteus</name>
    <name type="common">European yellow lupine</name>
    <dbReference type="NCBI Taxonomy" id="3873"/>
    <lineage>
        <taxon>Eukaryota</taxon>
        <taxon>Viridiplantae</taxon>
        <taxon>Streptophyta</taxon>
        <taxon>Embryophyta</taxon>
        <taxon>Tracheophyta</taxon>
        <taxon>Spermatophyta</taxon>
        <taxon>Magnoliopsida</taxon>
        <taxon>eudicotyledons</taxon>
        <taxon>Gunneridae</taxon>
        <taxon>Pentapetalae</taxon>
        <taxon>rosids</taxon>
        <taxon>fabids</taxon>
        <taxon>Fabales</taxon>
        <taxon>Fabaceae</taxon>
        <taxon>Papilionoideae</taxon>
        <taxon>50 kb inversion clade</taxon>
        <taxon>genistoids sensu lato</taxon>
        <taxon>core genistoids</taxon>
        <taxon>Genisteae</taxon>
        <taxon>Lupinus</taxon>
    </lineage>
</organism>
<dbReference type="EMBL" id="CAXHTB010000013">
    <property type="protein sequence ID" value="CAL0317404.1"/>
    <property type="molecule type" value="Genomic_DNA"/>
</dbReference>
<sequence>MGVPYVIKLKTTTKTDEDILDWLGIMFGFQENDPTLKGIDADFGYQHYYKKYIQALQNAADKAHRKSERALMLLLANVHRRRFPKPDQQPKENDPTLKGIDADFGYQHYYKKYIQALQNAADKAHRKSERALMLLLANVHRRRFPKPDQQPKENDPTLKGIDADFGYQHYYKKYIQALQNAADKAHRKSERALMLLLANVHRRRFPKPDQQPKENDPTLKRIDADFGYQHYYKKYIQALQNAADKAHRKSERALMLLLANVHRRRFPKPDQQPKENDPTLKRIDADFGYQHYYKKYIQALQNAADKAHRKSERALMLLLANVHRRRFPKPDQQPKENDPTLKGIDADFGYQHYYKKYIQALQNAADKAHRKSERALMLLLANVHRRRFPKPDQQPKENDPTLKGIDADFGYQHYYKKYIQALQNAADKAHRKSERALMLLLANVHRRRFPKPDQQPKILLLEEIVNT</sequence>
<reference evidence="1 2" key="1">
    <citation type="submission" date="2024-03" db="EMBL/GenBank/DDBJ databases">
        <authorList>
            <person name="Martinez-Hernandez J."/>
        </authorList>
    </citation>
    <scope>NUCLEOTIDE SEQUENCE [LARGE SCALE GENOMIC DNA]</scope>
</reference>
<name>A0AAV1X6P0_LUPLU</name>
<comment type="caution">
    <text evidence="1">The sequence shown here is derived from an EMBL/GenBank/DDBJ whole genome shotgun (WGS) entry which is preliminary data.</text>
</comment>
<dbReference type="AlphaFoldDB" id="A0AAV1X6P0"/>
<gene>
    <name evidence="1" type="ORF">LLUT_LOCUS18464</name>
</gene>
<evidence type="ECO:0000313" key="1">
    <source>
        <dbReference type="EMBL" id="CAL0317404.1"/>
    </source>
</evidence>
<proteinExistence type="predicted"/>
<keyword evidence="2" id="KW-1185">Reference proteome</keyword>
<dbReference type="Proteomes" id="UP001497480">
    <property type="component" value="Unassembled WGS sequence"/>
</dbReference>
<evidence type="ECO:0000313" key="2">
    <source>
        <dbReference type="Proteomes" id="UP001497480"/>
    </source>
</evidence>